<comment type="caution">
    <text evidence="1">The sequence shown here is derived from an EMBL/GenBank/DDBJ whole genome shotgun (WGS) entry which is preliminary data.</text>
</comment>
<organism evidence="1">
    <name type="scientific">Tanacetum cinerariifolium</name>
    <name type="common">Dalmatian daisy</name>
    <name type="synonym">Chrysanthemum cinerariifolium</name>
    <dbReference type="NCBI Taxonomy" id="118510"/>
    <lineage>
        <taxon>Eukaryota</taxon>
        <taxon>Viridiplantae</taxon>
        <taxon>Streptophyta</taxon>
        <taxon>Embryophyta</taxon>
        <taxon>Tracheophyta</taxon>
        <taxon>Spermatophyta</taxon>
        <taxon>Magnoliopsida</taxon>
        <taxon>eudicotyledons</taxon>
        <taxon>Gunneridae</taxon>
        <taxon>Pentapetalae</taxon>
        <taxon>asterids</taxon>
        <taxon>campanulids</taxon>
        <taxon>Asterales</taxon>
        <taxon>Asteraceae</taxon>
        <taxon>Asteroideae</taxon>
        <taxon>Anthemideae</taxon>
        <taxon>Anthemidinae</taxon>
        <taxon>Tanacetum</taxon>
    </lineage>
</organism>
<protein>
    <submittedName>
        <fullName evidence="1">F-box/LRR-repeat protein 14</fullName>
    </submittedName>
</protein>
<gene>
    <name evidence="1" type="ORF">Tci_025774</name>
</gene>
<dbReference type="EMBL" id="BKCJ010003229">
    <property type="protein sequence ID" value="GEU53796.1"/>
    <property type="molecule type" value="Genomic_DNA"/>
</dbReference>
<accession>A0A6L2KX31</accession>
<reference evidence="1" key="1">
    <citation type="journal article" date="2019" name="Sci. Rep.">
        <title>Draft genome of Tanacetum cinerariifolium, the natural source of mosquito coil.</title>
        <authorList>
            <person name="Yamashiro T."/>
            <person name="Shiraishi A."/>
            <person name="Satake H."/>
            <person name="Nakayama K."/>
        </authorList>
    </citation>
    <scope>NUCLEOTIDE SEQUENCE</scope>
</reference>
<dbReference type="AlphaFoldDB" id="A0A6L2KX31"/>
<proteinExistence type="predicted"/>
<name>A0A6L2KX31_TANCI</name>
<sequence>MSICFAPTGWCRIEEAPIVPFGELNSVLVAVVASESSDDEEDAKDNNSQSGDKVIADRDVERVFESSCMHNNDLLYDNNNNNIMSDKDKVLSEDLFNLYDIMNKRKDSGDDLKYLRGFTPSGINLEEVNKKVKGATSNEWLRNLMFIGNENTKFFHGILNSKRSQLAIRGTLVDGEWIVNLYWKLLVNDIVAAVKEFFALGLFSGIPIDISLNLSHMFFVDDAIFIGEYLGVDDNWLGVVSSQGLSLLSVDLSGFEVTDIGLCHVKDCKNVEDLNMNFVTRSRMFLLDTLVVFQT</sequence>
<evidence type="ECO:0000313" key="1">
    <source>
        <dbReference type="EMBL" id="GEU53796.1"/>
    </source>
</evidence>